<dbReference type="InterPro" id="IPR034904">
    <property type="entry name" value="FSCA_dom_sf"/>
</dbReference>
<accession>A0A139AK01</accession>
<dbReference type="FunFam" id="3.30.1370.70:FF:000001">
    <property type="entry name" value="NifU-like protein 4, mitochondrial"/>
    <property type="match status" value="1"/>
</dbReference>
<evidence type="ECO:0000313" key="4">
    <source>
        <dbReference type="Proteomes" id="UP000070544"/>
    </source>
</evidence>
<dbReference type="Pfam" id="PF01106">
    <property type="entry name" value="NifU"/>
    <property type="match status" value="1"/>
</dbReference>
<protein>
    <submittedName>
        <fullName evidence="3">HIRA-interacting protein 5</fullName>
    </submittedName>
</protein>
<comment type="similarity">
    <text evidence="1">Belongs to the NifU family.</text>
</comment>
<feature type="domain" description="Scaffold protein Nfu/NifU N-terminal" evidence="2">
    <location>
        <begin position="3"/>
        <end position="91"/>
    </location>
</feature>
<dbReference type="GO" id="GO:0005506">
    <property type="term" value="F:iron ion binding"/>
    <property type="evidence" value="ECO:0007669"/>
    <property type="project" value="InterPro"/>
</dbReference>
<dbReference type="OMA" id="AIMEHYM"/>
<organism evidence="3 4">
    <name type="scientific">Gonapodya prolifera (strain JEL478)</name>
    <name type="common">Monoblepharis prolifera</name>
    <dbReference type="NCBI Taxonomy" id="1344416"/>
    <lineage>
        <taxon>Eukaryota</taxon>
        <taxon>Fungi</taxon>
        <taxon>Fungi incertae sedis</taxon>
        <taxon>Chytridiomycota</taxon>
        <taxon>Chytridiomycota incertae sedis</taxon>
        <taxon>Monoblepharidomycetes</taxon>
        <taxon>Monoblepharidales</taxon>
        <taxon>Gonapodyaceae</taxon>
        <taxon>Gonapodya</taxon>
    </lineage>
</organism>
<dbReference type="FunFam" id="3.30.300.130:FF:000001">
    <property type="entry name" value="NFU1 iron-sulfur cluster scaffold"/>
    <property type="match status" value="1"/>
</dbReference>
<dbReference type="InterPro" id="IPR036498">
    <property type="entry name" value="Nfu/NifU_N_sf"/>
</dbReference>
<dbReference type="SUPFAM" id="SSF110836">
    <property type="entry name" value="Hypothetical protein SAV1430"/>
    <property type="match status" value="1"/>
</dbReference>
<dbReference type="Pfam" id="PF08712">
    <property type="entry name" value="Nfu_N"/>
    <property type="match status" value="1"/>
</dbReference>
<gene>
    <name evidence="3" type="ORF">M427DRAFT_110812</name>
</gene>
<evidence type="ECO:0000259" key="2">
    <source>
        <dbReference type="SMART" id="SM00932"/>
    </source>
</evidence>
<dbReference type="PIRSF" id="PIRSF036773">
    <property type="entry name" value="HIRIP5"/>
    <property type="match status" value="1"/>
</dbReference>
<evidence type="ECO:0000256" key="1">
    <source>
        <dbReference type="ARBA" id="ARBA00006420"/>
    </source>
</evidence>
<dbReference type="OrthoDB" id="565552at2759"/>
<dbReference type="SUPFAM" id="SSF117916">
    <property type="entry name" value="Fe-S cluster assembly (FSCA) domain-like"/>
    <property type="match status" value="1"/>
</dbReference>
<dbReference type="GO" id="GO:0016226">
    <property type="term" value="P:iron-sulfur cluster assembly"/>
    <property type="evidence" value="ECO:0007669"/>
    <property type="project" value="InterPro"/>
</dbReference>
<evidence type="ECO:0000313" key="3">
    <source>
        <dbReference type="EMBL" id="KXS16755.1"/>
    </source>
</evidence>
<dbReference type="GO" id="GO:0005739">
    <property type="term" value="C:mitochondrion"/>
    <property type="evidence" value="ECO:0007669"/>
    <property type="project" value="TreeGrafter"/>
</dbReference>
<dbReference type="GO" id="GO:0051536">
    <property type="term" value="F:iron-sulfur cluster binding"/>
    <property type="evidence" value="ECO:0007669"/>
    <property type="project" value="InterPro"/>
</dbReference>
<name>A0A139AK01_GONPJ</name>
<dbReference type="AlphaFoldDB" id="A0A139AK01"/>
<dbReference type="PANTHER" id="PTHR11178">
    <property type="entry name" value="IRON-SULFUR CLUSTER SCAFFOLD PROTEIN NFU-RELATED"/>
    <property type="match status" value="1"/>
</dbReference>
<sequence>MFIQVEDTPNPDALKFKPGVPVMGASGPVLEYLDGRSAHPSPLARRLFRVDGVKSVLLGPDFITISKDPEDPWQLMKPDLFASIMDHFASGQPVYNPEAEAAGGAADTAPDEDDDEVVAMIKELLDSRIRPAIQEDGGDVEFKGFDHDSGIVKLMLKGSCRSCSSSTVTLKNGIEQMLMHYLPEVLSVEQVTDELEDLASQEFAKLEKKLAQE</sequence>
<dbReference type="STRING" id="1344416.A0A139AK01"/>
<keyword evidence="4" id="KW-1185">Reference proteome</keyword>
<dbReference type="EMBL" id="KQ965750">
    <property type="protein sequence ID" value="KXS16755.1"/>
    <property type="molecule type" value="Genomic_DNA"/>
</dbReference>
<dbReference type="InterPro" id="IPR001075">
    <property type="entry name" value="NIF_FeS_clus_asmbl_NifU_C"/>
</dbReference>
<dbReference type="Gene3D" id="3.30.300.130">
    <property type="entry name" value="Fe-S cluster assembly (FSCA)"/>
    <property type="match status" value="1"/>
</dbReference>
<dbReference type="InterPro" id="IPR014824">
    <property type="entry name" value="Nfu/NifU_N"/>
</dbReference>
<proteinExistence type="inferred from homology"/>
<dbReference type="Gene3D" id="3.30.1370.70">
    <property type="entry name" value="Scaffold protein Nfu/NifU, N-terminal domain"/>
    <property type="match status" value="1"/>
</dbReference>
<dbReference type="Proteomes" id="UP000070544">
    <property type="component" value="Unassembled WGS sequence"/>
</dbReference>
<dbReference type="SMART" id="SM00932">
    <property type="entry name" value="Nfu_N"/>
    <property type="match status" value="1"/>
</dbReference>
<dbReference type="InterPro" id="IPR035433">
    <property type="entry name" value="NFU1-like"/>
</dbReference>
<dbReference type="PANTHER" id="PTHR11178:SF1">
    <property type="entry name" value="NFU1 IRON-SULFUR CLUSTER SCAFFOLD HOMOLOG, MITOCHONDRIAL"/>
    <property type="match status" value="1"/>
</dbReference>
<reference evidence="3 4" key="1">
    <citation type="journal article" date="2015" name="Genome Biol. Evol.">
        <title>Phylogenomic analyses indicate that early fungi evolved digesting cell walls of algal ancestors of land plants.</title>
        <authorList>
            <person name="Chang Y."/>
            <person name="Wang S."/>
            <person name="Sekimoto S."/>
            <person name="Aerts A.L."/>
            <person name="Choi C."/>
            <person name="Clum A."/>
            <person name="LaButti K.M."/>
            <person name="Lindquist E.A."/>
            <person name="Yee Ngan C."/>
            <person name="Ohm R.A."/>
            <person name="Salamov A.A."/>
            <person name="Grigoriev I.V."/>
            <person name="Spatafora J.W."/>
            <person name="Berbee M.L."/>
        </authorList>
    </citation>
    <scope>NUCLEOTIDE SEQUENCE [LARGE SCALE GENOMIC DNA]</scope>
    <source>
        <strain evidence="3 4">JEL478</strain>
    </source>
</reference>